<evidence type="ECO:0000313" key="3">
    <source>
        <dbReference type="Proteomes" id="UP000702954"/>
    </source>
</evidence>
<feature type="transmembrane region" description="Helical" evidence="1">
    <location>
        <begin position="35"/>
        <end position="56"/>
    </location>
</feature>
<evidence type="ECO:0008006" key="4">
    <source>
        <dbReference type="Google" id="ProtNLM"/>
    </source>
</evidence>
<proteinExistence type="predicted"/>
<keyword evidence="1" id="KW-1133">Transmembrane helix</keyword>
<name>A0ABQ0QWM4_9FIRM</name>
<organism evidence="2 3">
    <name type="scientific">Faecalimonas umbilicata</name>
    <dbReference type="NCBI Taxonomy" id="1912855"/>
    <lineage>
        <taxon>Bacteria</taxon>
        <taxon>Bacillati</taxon>
        <taxon>Bacillota</taxon>
        <taxon>Clostridia</taxon>
        <taxon>Lachnospirales</taxon>
        <taxon>Lachnospiraceae</taxon>
        <taxon>Faecalimonas</taxon>
    </lineage>
</organism>
<comment type="caution">
    <text evidence="2">The sequence shown here is derived from an EMBL/GenBank/DDBJ whole genome shotgun (WGS) entry which is preliminary data.</text>
</comment>
<keyword evidence="1" id="KW-0472">Membrane</keyword>
<protein>
    <recommendedName>
        <fullName evidence="4">DUF4044 domain-containing protein</fullName>
    </recommendedName>
</protein>
<dbReference type="EMBL" id="BHEO01000005">
    <property type="protein sequence ID" value="GBU04830.1"/>
    <property type="molecule type" value="Genomic_DNA"/>
</dbReference>
<keyword evidence="1" id="KW-0812">Transmembrane</keyword>
<evidence type="ECO:0000256" key="1">
    <source>
        <dbReference type="SAM" id="Phobius"/>
    </source>
</evidence>
<dbReference type="RefSeq" id="WP_158547679.1">
    <property type="nucleotide sequence ID" value="NZ_BHEO01000005.1"/>
</dbReference>
<reference evidence="2 3" key="1">
    <citation type="journal article" date="2018" name="Int. J. Syst. Evol. Microbiol.">
        <title>Draft Genome Sequence of Faecalimonas umbilicata JCM 30896T, an Acetate-Producing Bacterium Isolated from Human Feces.</title>
        <authorList>
            <person name="Sakamoto M."/>
            <person name="Ikeyama N."/>
            <person name="Yuki M."/>
            <person name="Ohkuma M."/>
        </authorList>
    </citation>
    <scope>NUCLEOTIDE SEQUENCE [LARGE SCALE GENOMIC DNA]</scope>
    <source>
        <strain evidence="2 3">EGH7</strain>
    </source>
</reference>
<gene>
    <name evidence="2" type="ORF">FAEUMB_13710</name>
</gene>
<dbReference type="Proteomes" id="UP000702954">
    <property type="component" value="Unassembled WGS sequence"/>
</dbReference>
<accession>A0ABQ0QWM4</accession>
<sequence length="57" mass="6755">MKKYLPAGREEMCKSSWWKKGRRTMNFYNKKFRKIASVIIIVIIVAMILTGVVPYLF</sequence>
<evidence type="ECO:0000313" key="2">
    <source>
        <dbReference type="EMBL" id="GBU04830.1"/>
    </source>
</evidence>
<keyword evidence="3" id="KW-1185">Reference proteome</keyword>